<dbReference type="RefSeq" id="WP_054790816.1">
    <property type="nucleotide sequence ID" value="NZ_LT630003.1"/>
</dbReference>
<protein>
    <submittedName>
        <fullName evidence="1">Uncharacterized protein</fullName>
    </submittedName>
</protein>
<reference evidence="1 2" key="1">
    <citation type="submission" date="2016-10" db="EMBL/GenBank/DDBJ databases">
        <authorList>
            <person name="Varghese N."/>
            <person name="Submissions S."/>
        </authorList>
    </citation>
    <scope>NUCLEOTIDE SEQUENCE [LARGE SCALE GENOMIC DNA]</scope>
    <source>
        <strain evidence="1 2">ATCC 19403</strain>
    </source>
</reference>
<accession>A0ABY1CIB0</accession>
<dbReference type="Proteomes" id="UP000198970">
    <property type="component" value="Chromosome I"/>
</dbReference>
<dbReference type="EMBL" id="LT630003">
    <property type="protein sequence ID" value="SEU06388.1"/>
    <property type="molecule type" value="Genomic_DNA"/>
</dbReference>
<evidence type="ECO:0000313" key="2">
    <source>
        <dbReference type="Proteomes" id="UP000198970"/>
    </source>
</evidence>
<keyword evidence="2" id="KW-1185">Reference proteome</keyword>
<name>A0ABY1CIB0_9FIRM</name>
<sequence length="72" mass="8129">MITISSPMQQDNIKELLSNYREGDVTFTFSKKEGIKLFFEVTGNPAEAAIKAKELIKNTTWGKVLYFQAQAV</sequence>
<organism evidence="1 2">
    <name type="scientific">Lacrimispora sphenoides JCM 1415</name>
    <dbReference type="NCBI Taxonomy" id="1297793"/>
    <lineage>
        <taxon>Bacteria</taxon>
        <taxon>Bacillati</taxon>
        <taxon>Bacillota</taxon>
        <taxon>Clostridia</taxon>
        <taxon>Lachnospirales</taxon>
        <taxon>Lachnospiraceae</taxon>
        <taxon>Lacrimispora</taxon>
    </lineage>
</organism>
<proteinExistence type="predicted"/>
<gene>
    <name evidence="1" type="ORF">SAMN02745906_4549</name>
</gene>
<evidence type="ECO:0000313" key="1">
    <source>
        <dbReference type="EMBL" id="SEU06388.1"/>
    </source>
</evidence>